<keyword evidence="2" id="KW-0479">Metal-binding</keyword>
<dbReference type="GO" id="GO:0008270">
    <property type="term" value="F:zinc ion binding"/>
    <property type="evidence" value="ECO:0007669"/>
    <property type="project" value="UniProtKB-KW"/>
</dbReference>
<dbReference type="PANTHER" id="PTHR46481:SF10">
    <property type="entry name" value="ZINC FINGER BED DOMAIN-CONTAINING PROTEIN 39"/>
    <property type="match status" value="1"/>
</dbReference>
<dbReference type="InterPro" id="IPR008906">
    <property type="entry name" value="HATC_C_dom"/>
</dbReference>
<evidence type="ECO:0000259" key="6">
    <source>
        <dbReference type="Pfam" id="PF05699"/>
    </source>
</evidence>
<accession>A0A9X6RN86</accession>
<evidence type="ECO:0000256" key="1">
    <source>
        <dbReference type="ARBA" id="ARBA00004123"/>
    </source>
</evidence>
<feature type="domain" description="HAT C-terminal dimerisation" evidence="6">
    <location>
        <begin position="272"/>
        <end position="349"/>
    </location>
</feature>
<evidence type="ECO:0000313" key="7">
    <source>
        <dbReference type="EMBL" id="OWA53752.1"/>
    </source>
</evidence>
<name>A0A9X6RN86_HYPEX</name>
<organism evidence="7 8">
    <name type="scientific">Hypsibius exemplaris</name>
    <name type="common">Freshwater tardigrade</name>
    <dbReference type="NCBI Taxonomy" id="2072580"/>
    <lineage>
        <taxon>Eukaryota</taxon>
        <taxon>Metazoa</taxon>
        <taxon>Ecdysozoa</taxon>
        <taxon>Tardigrada</taxon>
        <taxon>Eutardigrada</taxon>
        <taxon>Parachela</taxon>
        <taxon>Hypsibioidea</taxon>
        <taxon>Hypsibiidae</taxon>
        <taxon>Hypsibius</taxon>
    </lineage>
</organism>
<evidence type="ECO:0000256" key="3">
    <source>
        <dbReference type="ARBA" id="ARBA00022771"/>
    </source>
</evidence>
<evidence type="ECO:0000256" key="4">
    <source>
        <dbReference type="ARBA" id="ARBA00022833"/>
    </source>
</evidence>
<reference evidence="8" key="1">
    <citation type="submission" date="2017-01" db="EMBL/GenBank/DDBJ databases">
        <title>Comparative genomics of anhydrobiosis in the tardigrade Hypsibius dujardini.</title>
        <authorList>
            <person name="Yoshida Y."/>
            <person name="Koutsovoulos G."/>
            <person name="Laetsch D."/>
            <person name="Stevens L."/>
            <person name="Kumar S."/>
            <person name="Horikawa D."/>
            <person name="Ishino K."/>
            <person name="Komine S."/>
            <person name="Tomita M."/>
            <person name="Blaxter M."/>
            <person name="Arakawa K."/>
        </authorList>
    </citation>
    <scope>NUCLEOTIDE SEQUENCE [LARGE SCALE GENOMIC DNA]</scope>
    <source>
        <strain evidence="8">Z151</strain>
    </source>
</reference>
<keyword evidence="8" id="KW-1185">Reference proteome</keyword>
<dbReference type="GO" id="GO:0005634">
    <property type="term" value="C:nucleus"/>
    <property type="evidence" value="ECO:0007669"/>
    <property type="project" value="UniProtKB-SubCell"/>
</dbReference>
<dbReference type="OrthoDB" id="1607513at2759"/>
<dbReference type="AlphaFoldDB" id="A0A9X6RN86"/>
<dbReference type="Proteomes" id="UP000192578">
    <property type="component" value="Unassembled WGS sequence"/>
</dbReference>
<dbReference type="InterPro" id="IPR052035">
    <property type="entry name" value="ZnF_BED_domain_contain"/>
</dbReference>
<comment type="subcellular location">
    <subcellularLocation>
        <location evidence="1">Nucleus</location>
    </subcellularLocation>
</comment>
<proteinExistence type="predicted"/>
<evidence type="ECO:0000256" key="2">
    <source>
        <dbReference type="ARBA" id="ARBA00022723"/>
    </source>
</evidence>
<protein>
    <recommendedName>
        <fullName evidence="6">HAT C-terminal dimerisation domain-containing protein</fullName>
    </recommendedName>
</protein>
<keyword evidence="4" id="KW-0862">Zinc</keyword>
<comment type="caution">
    <text evidence="7">The sequence shown here is derived from an EMBL/GenBank/DDBJ whole genome shotgun (WGS) entry which is preliminary data.</text>
</comment>
<dbReference type="GO" id="GO:0046983">
    <property type="term" value="F:protein dimerization activity"/>
    <property type="evidence" value="ECO:0007669"/>
    <property type="project" value="InterPro"/>
</dbReference>
<dbReference type="PANTHER" id="PTHR46481">
    <property type="entry name" value="ZINC FINGER BED DOMAIN-CONTAINING PROTEIN 4"/>
    <property type="match status" value="1"/>
</dbReference>
<dbReference type="InterPro" id="IPR012337">
    <property type="entry name" value="RNaseH-like_sf"/>
</dbReference>
<keyword evidence="5" id="KW-0539">Nucleus</keyword>
<dbReference type="Pfam" id="PF05699">
    <property type="entry name" value="Dimer_Tnp_hAT"/>
    <property type="match status" value="1"/>
</dbReference>
<keyword evidence="3" id="KW-0863">Zinc-finger</keyword>
<dbReference type="EMBL" id="MTYJ01000343">
    <property type="protein sequence ID" value="OWA53752.1"/>
    <property type="molecule type" value="Genomic_DNA"/>
</dbReference>
<dbReference type="SUPFAM" id="SSF53098">
    <property type="entry name" value="Ribonuclease H-like"/>
    <property type="match status" value="1"/>
</dbReference>
<evidence type="ECO:0000256" key="5">
    <source>
        <dbReference type="ARBA" id="ARBA00023242"/>
    </source>
</evidence>
<sequence>MCLGTKWTRMYDFSGQEFRIRCFCHAVNKVAEIGLLEKEEIVKLIREQVIFIKQPKMKAEFRKGLKKRDIKLCRDCPTRWNSTRNMLGSAVKLRAEISEFLSTQKGPISSSMLSNEQWNQADTLEKFLAPLEDSSLACGSGLYATLHLGIPHFKILGAHFQATITKEGVKPWLTTIAQKMNAKLVSVIKETWESSGPIIACLLNPYLKLLEFSGQQEIARVTGILKELFIIYAERYPASGQHGIPSGEPKSAYEEYIQSRVSNVASTESEIDRYLGTSPEPKCDVNDYWRKYEAVYPVLSKIARDYLAVCAYSVDSERSFSVSKNVVAGPRNRLGPKSLGKTMCLKSWYKIVCIQAGTLSEDITVLD</sequence>
<evidence type="ECO:0000313" key="8">
    <source>
        <dbReference type="Proteomes" id="UP000192578"/>
    </source>
</evidence>
<gene>
    <name evidence="7" type="ORF">BV898_18174</name>
</gene>